<proteinExistence type="predicted"/>
<dbReference type="SUPFAM" id="SSF81593">
    <property type="entry name" value="Nucleotidyltransferase substrate binding subunit/domain"/>
    <property type="match status" value="1"/>
</dbReference>
<sequence>MKDYLEYNGSLNNIDISPGNIFKEEYSANIIKNKDDFIDMMLSCNLLSHTYDFIKFKEIIIKIKNNSLKILNELYNFFLEKIND</sequence>
<dbReference type="EMBL" id="CVLB01000001">
    <property type="protein sequence ID" value="CRF31410.1"/>
    <property type="molecule type" value="Genomic_DNA"/>
</dbReference>
<name>A0A0G4K3F5_9SPIR</name>
<evidence type="ECO:0000313" key="1">
    <source>
        <dbReference type="EMBL" id="CRF31410.1"/>
    </source>
</evidence>
<protein>
    <submittedName>
        <fullName evidence="1">Uncharacterized protein</fullName>
    </submittedName>
</protein>
<dbReference type="AlphaFoldDB" id="A0A0G4K3F5"/>
<dbReference type="Pfam" id="PF08780">
    <property type="entry name" value="NTase_sub_bind"/>
    <property type="match status" value="1"/>
</dbReference>
<dbReference type="Proteomes" id="UP000043763">
    <property type="component" value="Unassembled WGS sequence"/>
</dbReference>
<accession>A0A0G4K3F5</accession>
<organism evidence="1 2">
    <name type="scientific">Brachyspira suanatina</name>
    <dbReference type="NCBI Taxonomy" id="381802"/>
    <lineage>
        <taxon>Bacteria</taxon>
        <taxon>Pseudomonadati</taxon>
        <taxon>Spirochaetota</taxon>
        <taxon>Spirochaetia</taxon>
        <taxon>Brachyspirales</taxon>
        <taxon>Brachyspiraceae</taxon>
        <taxon>Brachyspira</taxon>
    </lineage>
</organism>
<dbReference type="InterPro" id="IPR010235">
    <property type="entry name" value="HepT"/>
</dbReference>
<dbReference type="Gene3D" id="1.20.120.330">
    <property type="entry name" value="Nucleotidyltransferases domain 2"/>
    <property type="match status" value="1"/>
</dbReference>
<gene>
    <name evidence="1" type="ORF">BRSU_0096</name>
</gene>
<keyword evidence="2" id="KW-1185">Reference proteome</keyword>
<evidence type="ECO:0000313" key="2">
    <source>
        <dbReference type="Proteomes" id="UP000043763"/>
    </source>
</evidence>
<reference evidence="2" key="1">
    <citation type="submission" date="2015-04" db="EMBL/GenBank/DDBJ databases">
        <authorList>
            <person name="Mushtaq Mamoona"/>
        </authorList>
    </citation>
    <scope>NUCLEOTIDE SEQUENCE [LARGE SCALE GENOMIC DNA]</scope>
    <source>
        <strain evidence="2">AN4859/03</strain>
    </source>
</reference>